<organism evidence="2 3">
    <name type="scientific">Cryptotermes secundus</name>
    <dbReference type="NCBI Taxonomy" id="105785"/>
    <lineage>
        <taxon>Eukaryota</taxon>
        <taxon>Metazoa</taxon>
        <taxon>Ecdysozoa</taxon>
        <taxon>Arthropoda</taxon>
        <taxon>Hexapoda</taxon>
        <taxon>Insecta</taxon>
        <taxon>Pterygota</taxon>
        <taxon>Neoptera</taxon>
        <taxon>Polyneoptera</taxon>
        <taxon>Dictyoptera</taxon>
        <taxon>Blattodea</taxon>
        <taxon>Blattoidea</taxon>
        <taxon>Termitoidae</taxon>
        <taxon>Kalotermitidae</taxon>
        <taxon>Cryptotermitinae</taxon>
        <taxon>Cryptotermes</taxon>
    </lineage>
</organism>
<dbReference type="AlphaFoldDB" id="A0A2J7PPQ6"/>
<dbReference type="Proteomes" id="UP000235965">
    <property type="component" value="Unassembled WGS sequence"/>
</dbReference>
<gene>
    <name evidence="2" type="ORF">B7P43_G14503</name>
</gene>
<comment type="caution">
    <text evidence="2">The sequence shown here is derived from an EMBL/GenBank/DDBJ whole genome shotgun (WGS) entry which is preliminary data.</text>
</comment>
<protein>
    <submittedName>
        <fullName evidence="2">Uncharacterized protein</fullName>
    </submittedName>
</protein>
<keyword evidence="3" id="KW-1185">Reference proteome</keyword>
<sequence>MQSSMDVVYEGQHDNKTEWMSSQNDVQLTPTKEDLSDSLVPVVKQEENVEAVTPETESDSEAKLMSSVNGDPFVDVKQEEKSEPFSFVSVKEELLCNGSEVVKFEMGPDPPADRFRDSLFAENRLLICKNLA</sequence>
<proteinExistence type="predicted"/>
<feature type="region of interest" description="Disordered" evidence="1">
    <location>
        <begin position="1"/>
        <end position="25"/>
    </location>
</feature>
<reference evidence="2 3" key="1">
    <citation type="submission" date="2017-12" db="EMBL/GenBank/DDBJ databases">
        <title>Hemimetabolous genomes reveal molecular basis of termite eusociality.</title>
        <authorList>
            <person name="Harrison M.C."/>
            <person name="Jongepier E."/>
            <person name="Robertson H.M."/>
            <person name="Arning N."/>
            <person name="Bitard-Feildel T."/>
            <person name="Chao H."/>
            <person name="Childers C.P."/>
            <person name="Dinh H."/>
            <person name="Doddapaneni H."/>
            <person name="Dugan S."/>
            <person name="Gowin J."/>
            <person name="Greiner C."/>
            <person name="Han Y."/>
            <person name="Hu H."/>
            <person name="Hughes D.S.T."/>
            <person name="Huylmans A.-K."/>
            <person name="Kemena C."/>
            <person name="Kremer L.P.M."/>
            <person name="Lee S.L."/>
            <person name="Lopez-Ezquerra A."/>
            <person name="Mallet L."/>
            <person name="Monroy-Kuhn J.M."/>
            <person name="Moser A."/>
            <person name="Murali S.C."/>
            <person name="Muzny D.M."/>
            <person name="Otani S."/>
            <person name="Piulachs M.-D."/>
            <person name="Poelchau M."/>
            <person name="Qu J."/>
            <person name="Schaub F."/>
            <person name="Wada-Katsumata A."/>
            <person name="Worley K.C."/>
            <person name="Xie Q."/>
            <person name="Ylla G."/>
            <person name="Poulsen M."/>
            <person name="Gibbs R.A."/>
            <person name="Schal C."/>
            <person name="Richards S."/>
            <person name="Belles X."/>
            <person name="Korb J."/>
            <person name="Bornberg-Bauer E."/>
        </authorList>
    </citation>
    <scope>NUCLEOTIDE SEQUENCE [LARGE SCALE GENOMIC DNA]</scope>
    <source>
        <tissue evidence="2">Whole body</tissue>
    </source>
</reference>
<accession>A0A2J7PPQ6</accession>
<feature type="region of interest" description="Disordered" evidence="1">
    <location>
        <begin position="48"/>
        <end position="67"/>
    </location>
</feature>
<name>A0A2J7PPQ6_9NEOP</name>
<evidence type="ECO:0000256" key="1">
    <source>
        <dbReference type="SAM" id="MobiDB-lite"/>
    </source>
</evidence>
<evidence type="ECO:0000313" key="2">
    <source>
        <dbReference type="EMBL" id="PNF18323.1"/>
    </source>
</evidence>
<dbReference type="EMBL" id="NEVH01022647">
    <property type="protein sequence ID" value="PNF18323.1"/>
    <property type="molecule type" value="Genomic_DNA"/>
</dbReference>
<dbReference type="OrthoDB" id="1095242at2759"/>
<evidence type="ECO:0000313" key="3">
    <source>
        <dbReference type="Proteomes" id="UP000235965"/>
    </source>
</evidence>